<evidence type="ECO:0000259" key="2">
    <source>
        <dbReference type="SMART" id="SM00842"/>
    </source>
</evidence>
<dbReference type="NCBIfam" id="TIGR01175">
    <property type="entry name" value="pilM"/>
    <property type="match status" value="1"/>
</dbReference>
<dbReference type="InterPro" id="IPR050696">
    <property type="entry name" value="FtsA/MreB"/>
</dbReference>
<dbReference type="SMART" id="SM00842">
    <property type="entry name" value="FtsA"/>
    <property type="match status" value="1"/>
</dbReference>
<dbReference type="GO" id="GO:0051301">
    <property type="term" value="P:cell division"/>
    <property type="evidence" value="ECO:0007669"/>
    <property type="project" value="InterPro"/>
</dbReference>
<dbReference type="PIRSF" id="PIRSF019169">
    <property type="entry name" value="PilM"/>
    <property type="match status" value="1"/>
</dbReference>
<proteinExistence type="predicted"/>
<dbReference type="GO" id="GO:0003723">
    <property type="term" value="F:RNA binding"/>
    <property type="evidence" value="ECO:0007669"/>
    <property type="project" value="UniProtKB-KW"/>
</dbReference>
<comment type="caution">
    <text evidence="3">The sequence shown here is derived from an EMBL/GenBank/DDBJ whole genome shotgun (WGS) entry which is preliminary data.</text>
</comment>
<dbReference type="InterPro" id="IPR003494">
    <property type="entry name" value="SHS2_FtsA"/>
</dbReference>
<evidence type="ECO:0000313" key="4">
    <source>
        <dbReference type="Proteomes" id="UP000295325"/>
    </source>
</evidence>
<accession>A0A4R7KRF3</accession>
<dbReference type="Proteomes" id="UP000295325">
    <property type="component" value="Unassembled WGS sequence"/>
</dbReference>
<dbReference type="Gene3D" id="3.30.1490.300">
    <property type="match status" value="1"/>
</dbReference>
<dbReference type="InterPro" id="IPR043129">
    <property type="entry name" value="ATPase_NBD"/>
</dbReference>
<gene>
    <name evidence="3" type="ORF">EDD71_105142</name>
</gene>
<keyword evidence="1" id="KW-0694">RNA-binding</keyword>
<dbReference type="PANTHER" id="PTHR32432:SF3">
    <property type="entry name" value="ETHANOLAMINE UTILIZATION PROTEIN EUTJ"/>
    <property type="match status" value="1"/>
</dbReference>
<evidence type="ECO:0000313" key="3">
    <source>
        <dbReference type="EMBL" id="TDT61962.1"/>
    </source>
</evidence>
<evidence type="ECO:0000256" key="1">
    <source>
        <dbReference type="PROSITE-ProRule" id="PRU00182"/>
    </source>
</evidence>
<name>A0A4R7KRF3_9CLOT</name>
<dbReference type="Gene3D" id="3.30.420.40">
    <property type="match status" value="2"/>
</dbReference>
<dbReference type="AlphaFoldDB" id="A0A4R7KRF3"/>
<dbReference type="SUPFAM" id="SSF53067">
    <property type="entry name" value="Actin-like ATPase domain"/>
    <property type="match status" value="2"/>
</dbReference>
<keyword evidence="4" id="KW-1185">Reference proteome</keyword>
<dbReference type="RefSeq" id="WP_133627591.1">
    <property type="nucleotide sequence ID" value="NZ_SOAZ01000005.1"/>
</dbReference>
<dbReference type="CDD" id="cd24049">
    <property type="entry name" value="ASKHA_NBD_PilM"/>
    <property type="match status" value="1"/>
</dbReference>
<feature type="domain" description="SHS2" evidence="2">
    <location>
        <begin position="6"/>
        <end position="169"/>
    </location>
</feature>
<dbReference type="PANTHER" id="PTHR32432">
    <property type="entry name" value="CELL DIVISION PROTEIN FTSA-RELATED"/>
    <property type="match status" value="1"/>
</dbReference>
<dbReference type="EMBL" id="SOAZ01000005">
    <property type="protein sequence ID" value="TDT61962.1"/>
    <property type="molecule type" value="Genomic_DNA"/>
</dbReference>
<dbReference type="PROSITE" id="PS50889">
    <property type="entry name" value="S4"/>
    <property type="match status" value="1"/>
</dbReference>
<dbReference type="OrthoDB" id="1906326at2"/>
<organism evidence="3 4">
    <name type="scientific">Fonticella tunisiensis</name>
    <dbReference type="NCBI Taxonomy" id="1096341"/>
    <lineage>
        <taxon>Bacteria</taxon>
        <taxon>Bacillati</taxon>
        <taxon>Bacillota</taxon>
        <taxon>Clostridia</taxon>
        <taxon>Eubacteriales</taxon>
        <taxon>Clostridiaceae</taxon>
        <taxon>Fonticella</taxon>
    </lineage>
</organism>
<dbReference type="Pfam" id="PF11104">
    <property type="entry name" value="PilM_2"/>
    <property type="match status" value="1"/>
</dbReference>
<protein>
    <submittedName>
        <fullName evidence="3">Type IV pilus assembly protein PilM</fullName>
    </submittedName>
</protein>
<sequence>MLSRGILAVDAGTKFIKLIYGENIFGRITIKKCGLIETPEKAIDSGRINQIEKVFEALIQFIKINNIKARDISFAIQGNDIVIRYAEVPIMDEKNIRDAVEWEIKQYLPENGERHYIDFEVQHSVLEADKKAYRVMVAAVPRDIIDNYVALTDMLKLRLRAIDISANSAARIFRLRDGENSQFESIGIIDIGFSSSRIVILENGRLFMEREVPFGINNVIKEVSRKLQVNEEESLRFITDSFDIAKVNENDEVERRILTLFDNVLSTFLKIIQFYATGKTKKTLDKIYLIGGGCEIKGIEDYIKDSLGSEASIVKSFDMLKSKVKFNETCDAKLFVNAFGLLLRKE</sequence>
<reference evidence="3 4" key="1">
    <citation type="submission" date="2019-03" db="EMBL/GenBank/DDBJ databases">
        <title>Genomic Encyclopedia of Type Strains, Phase IV (KMG-IV): sequencing the most valuable type-strain genomes for metagenomic binning, comparative biology and taxonomic classification.</title>
        <authorList>
            <person name="Goeker M."/>
        </authorList>
    </citation>
    <scope>NUCLEOTIDE SEQUENCE [LARGE SCALE GENOMIC DNA]</scope>
    <source>
        <strain evidence="3 4">DSM 24455</strain>
    </source>
</reference>
<dbReference type="InterPro" id="IPR005883">
    <property type="entry name" value="PilM"/>
</dbReference>